<dbReference type="GO" id="GO:0020037">
    <property type="term" value="F:heme binding"/>
    <property type="evidence" value="ECO:0007669"/>
    <property type="project" value="TreeGrafter"/>
</dbReference>
<evidence type="ECO:0000256" key="6">
    <source>
        <dbReference type="SAM" id="MobiDB-lite"/>
    </source>
</evidence>
<dbReference type="OrthoDB" id="5493802at2"/>
<dbReference type="GO" id="GO:0006788">
    <property type="term" value="P:heme oxidation"/>
    <property type="evidence" value="ECO:0007669"/>
    <property type="project" value="InterPro"/>
</dbReference>
<name>A0A223S3U7_9ACTN</name>
<dbReference type="Gene3D" id="1.20.910.10">
    <property type="entry name" value="Heme oxygenase-like"/>
    <property type="match status" value="1"/>
</dbReference>
<dbReference type="PRINTS" id="PR00088">
    <property type="entry name" value="HAEMOXYGNASE"/>
</dbReference>
<dbReference type="SUPFAM" id="SSF48613">
    <property type="entry name" value="Heme oxygenase-like"/>
    <property type="match status" value="1"/>
</dbReference>
<keyword evidence="8" id="KW-1185">Reference proteome</keyword>
<feature type="region of interest" description="Disordered" evidence="6">
    <location>
        <begin position="1"/>
        <end position="28"/>
    </location>
</feature>
<accession>A0A223S3U7</accession>
<dbReference type="PIRSF" id="PIRSF000343">
    <property type="entry name" value="Haem_Oase"/>
    <property type="match status" value="1"/>
</dbReference>
<dbReference type="GO" id="GO:0042167">
    <property type="term" value="P:heme catabolic process"/>
    <property type="evidence" value="ECO:0007669"/>
    <property type="project" value="TreeGrafter"/>
</dbReference>
<protein>
    <submittedName>
        <fullName evidence="7">Biliverdin-producing heme oxygenase</fullName>
    </submittedName>
</protein>
<feature type="binding site" description="axial binding residue" evidence="5">
    <location>
        <position position="41"/>
    </location>
    <ligand>
        <name>heme b</name>
        <dbReference type="ChEBI" id="CHEBI:60344"/>
    </ligand>
    <ligandPart>
        <name>Fe</name>
        <dbReference type="ChEBI" id="CHEBI:18248"/>
    </ligandPart>
</feature>
<evidence type="ECO:0000256" key="3">
    <source>
        <dbReference type="ARBA" id="ARBA00023004"/>
    </source>
</evidence>
<dbReference type="KEGG" id="ngv:CDO52_08425"/>
<dbReference type="RefSeq" id="WP_017617361.1">
    <property type="nucleotide sequence ID" value="NZ_ANBG01000068.1"/>
</dbReference>
<dbReference type="PANTHER" id="PTHR10720:SF0">
    <property type="entry name" value="HEME OXYGENASE"/>
    <property type="match status" value="1"/>
</dbReference>
<dbReference type="GO" id="GO:0006979">
    <property type="term" value="P:response to oxidative stress"/>
    <property type="evidence" value="ECO:0007669"/>
    <property type="project" value="TreeGrafter"/>
</dbReference>
<dbReference type="InterPro" id="IPR016053">
    <property type="entry name" value="Haem_Oase-like"/>
</dbReference>
<reference evidence="7 8" key="1">
    <citation type="submission" date="2017-08" db="EMBL/GenBank/DDBJ databases">
        <title>The complete genome sequence of Nocardiopsis gilva YIM 90087.</title>
        <authorList>
            <person name="Yin M."/>
            <person name="Tang S."/>
        </authorList>
    </citation>
    <scope>NUCLEOTIDE SEQUENCE [LARGE SCALE GENOMIC DNA]</scope>
    <source>
        <strain evidence="7 8">YIM 90087</strain>
    </source>
</reference>
<dbReference type="Pfam" id="PF01126">
    <property type="entry name" value="Heme_oxygenase"/>
    <property type="match status" value="1"/>
</dbReference>
<feature type="binding site" evidence="4">
    <location>
        <position position="148"/>
    </location>
    <ligand>
        <name>heme b</name>
        <dbReference type="ChEBI" id="CHEBI:60344"/>
    </ligand>
</feature>
<evidence type="ECO:0000256" key="1">
    <source>
        <dbReference type="ARBA" id="ARBA00022617"/>
    </source>
</evidence>
<keyword evidence="1 4" id="KW-0349">Heme</keyword>
<dbReference type="AlphaFoldDB" id="A0A223S3U7"/>
<evidence type="ECO:0000256" key="2">
    <source>
        <dbReference type="ARBA" id="ARBA00022723"/>
    </source>
</evidence>
<proteinExistence type="predicted"/>
<evidence type="ECO:0000256" key="4">
    <source>
        <dbReference type="PIRSR" id="PIRSR000343-1"/>
    </source>
</evidence>
<organism evidence="7 8">
    <name type="scientific">Nocardiopsis gilva YIM 90087</name>
    <dbReference type="NCBI Taxonomy" id="1235441"/>
    <lineage>
        <taxon>Bacteria</taxon>
        <taxon>Bacillati</taxon>
        <taxon>Actinomycetota</taxon>
        <taxon>Actinomycetes</taxon>
        <taxon>Streptosporangiales</taxon>
        <taxon>Nocardiopsidaceae</taxon>
        <taxon>Nocardiopsis</taxon>
    </lineage>
</organism>
<dbReference type="InterPro" id="IPR016084">
    <property type="entry name" value="Haem_Oase-like_multi-hlx"/>
</dbReference>
<dbReference type="PANTHER" id="PTHR10720">
    <property type="entry name" value="HEME OXYGENASE"/>
    <property type="match status" value="1"/>
</dbReference>
<evidence type="ECO:0000313" key="7">
    <source>
        <dbReference type="EMBL" id="ASU82803.1"/>
    </source>
</evidence>
<sequence length="240" mass="26431">MESHQRAAATEPTPESPGSPDSSSSSAPFSAELKAATWAHHTTAEEHGFTQALLDGTLSRDGYAAMVAQHYFAYVALEEVGRALADDPIAGRVVFPQLFRVPALRRDLAELYGPDWRDRIAPSAPTRTYVARIEQMADEPGGYVAHHYTRYIGDLSGGQFIRKIAMRSYGLTDAAGVSFYVFDELTSLPRFKDTYRSRLDALDLDEAARRRIVRETQLAYQLNVEVLADLGRDHAPGAAA</sequence>
<feature type="binding site" evidence="4">
    <location>
        <position position="34"/>
    </location>
    <ligand>
        <name>heme b</name>
        <dbReference type="ChEBI" id="CHEBI:60344"/>
    </ligand>
</feature>
<dbReference type="EMBL" id="CP022753">
    <property type="protein sequence ID" value="ASU82803.1"/>
    <property type="molecule type" value="Genomic_DNA"/>
</dbReference>
<keyword evidence="2 5" id="KW-0479">Metal-binding</keyword>
<evidence type="ECO:0000256" key="5">
    <source>
        <dbReference type="PIRSR" id="PIRSR000343-2"/>
    </source>
</evidence>
<keyword evidence="3 5" id="KW-0408">Iron</keyword>
<dbReference type="Proteomes" id="UP000215005">
    <property type="component" value="Chromosome"/>
</dbReference>
<gene>
    <name evidence="7" type="ORF">CDO52_08425</name>
</gene>
<evidence type="ECO:0000313" key="8">
    <source>
        <dbReference type="Proteomes" id="UP000215005"/>
    </source>
</evidence>
<dbReference type="InterPro" id="IPR002051">
    <property type="entry name" value="Haem_Oase"/>
</dbReference>
<dbReference type="GO" id="GO:0004392">
    <property type="term" value="F:heme oxygenase (decyclizing) activity"/>
    <property type="evidence" value="ECO:0007669"/>
    <property type="project" value="InterPro"/>
</dbReference>
<dbReference type="GO" id="GO:0046872">
    <property type="term" value="F:metal ion binding"/>
    <property type="evidence" value="ECO:0007669"/>
    <property type="project" value="UniProtKB-KW"/>
</dbReference>
<feature type="compositionally biased region" description="Low complexity" evidence="6">
    <location>
        <begin position="12"/>
        <end position="28"/>
    </location>
</feature>
<feature type="binding site" evidence="4">
    <location>
        <position position="196"/>
    </location>
    <ligand>
        <name>heme b</name>
        <dbReference type="ChEBI" id="CHEBI:60344"/>
    </ligand>
</feature>
<dbReference type="CDD" id="cd19165">
    <property type="entry name" value="HemeO"/>
    <property type="match status" value="1"/>
</dbReference>